<comment type="caution">
    <text evidence="9">The sequence shown here is derived from an EMBL/GenBank/DDBJ whole genome shotgun (WGS) entry which is preliminary data.</text>
</comment>
<evidence type="ECO:0000256" key="2">
    <source>
        <dbReference type="ARBA" id="ARBA00011073"/>
    </source>
</evidence>
<name>A0A922A437_CARIL</name>
<keyword evidence="5" id="KW-0378">Hydrolase</keyword>
<evidence type="ECO:0000256" key="7">
    <source>
        <dbReference type="SAM" id="SignalP"/>
    </source>
</evidence>
<evidence type="ECO:0000256" key="3">
    <source>
        <dbReference type="ARBA" id="ARBA00022670"/>
    </source>
</evidence>
<feature type="chain" id="PRO_5037088827" description="Inhibitor I9 domain-containing protein" evidence="7">
    <location>
        <begin position="28"/>
        <end position="186"/>
    </location>
</feature>
<dbReference type="EMBL" id="MU228868">
    <property type="protein sequence ID" value="KAG6621223.1"/>
    <property type="molecule type" value="Genomic_DNA"/>
</dbReference>
<gene>
    <name evidence="9" type="ORF">I3842_Q027600</name>
</gene>
<dbReference type="Pfam" id="PF05922">
    <property type="entry name" value="Inhibitor_I9"/>
    <property type="match status" value="1"/>
</dbReference>
<reference evidence="9" key="1">
    <citation type="submission" date="2021-01" db="EMBL/GenBank/DDBJ databases">
        <authorList>
            <person name="Lovell J.T."/>
            <person name="Bentley N."/>
            <person name="Bhattarai G."/>
            <person name="Jenkins J.W."/>
            <person name="Sreedasyam A."/>
            <person name="Alarcon Y."/>
            <person name="Bock C."/>
            <person name="Boston L."/>
            <person name="Carlson J."/>
            <person name="Cervantes K."/>
            <person name="Clermont K."/>
            <person name="Krom N."/>
            <person name="Kubenka K."/>
            <person name="Mamidi S."/>
            <person name="Mattison C."/>
            <person name="Monteros M."/>
            <person name="Pisani C."/>
            <person name="Plott C."/>
            <person name="Rajasekar S."/>
            <person name="Rhein H.S."/>
            <person name="Rohla C."/>
            <person name="Song M."/>
            <person name="Hilaire R.S."/>
            <person name="Shu S."/>
            <person name="Wells L."/>
            <person name="Wang X."/>
            <person name="Webber J."/>
            <person name="Heerema R.J."/>
            <person name="Klein P."/>
            <person name="Conner P."/>
            <person name="Grauke L."/>
            <person name="Grimwood J."/>
            <person name="Schmutz J."/>
            <person name="Randall J.J."/>
        </authorList>
    </citation>
    <scope>NUCLEOTIDE SEQUENCE</scope>
    <source>
        <tissue evidence="9">Leaf</tissue>
    </source>
</reference>
<dbReference type="GO" id="GO:0006508">
    <property type="term" value="P:proteolysis"/>
    <property type="evidence" value="ECO:0007669"/>
    <property type="project" value="UniProtKB-KW"/>
</dbReference>
<comment type="similarity">
    <text evidence="2">Belongs to the peptidase S8 family.</text>
</comment>
<organism evidence="9 10">
    <name type="scientific">Carya illinoinensis</name>
    <name type="common">Pecan</name>
    <dbReference type="NCBI Taxonomy" id="32201"/>
    <lineage>
        <taxon>Eukaryota</taxon>
        <taxon>Viridiplantae</taxon>
        <taxon>Streptophyta</taxon>
        <taxon>Embryophyta</taxon>
        <taxon>Tracheophyta</taxon>
        <taxon>Spermatophyta</taxon>
        <taxon>Magnoliopsida</taxon>
        <taxon>eudicotyledons</taxon>
        <taxon>Gunneridae</taxon>
        <taxon>Pentapetalae</taxon>
        <taxon>rosids</taxon>
        <taxon>fabids</taxon>
        <taxon>Fagales</taxon>
        <taxon>Juglandaceae</taxon>
        <taxon>Carya</taxon>
    </lineage>
</organism>
<dbReference type="PANTHER" id="PTHR10795">
    <property type="entry name" value="PROPROTEIN CONVERTASE SUBTILISIN/KEXIN"/>
    <property type="match status" value="1"/>
</dbReference>
<keyword evidence="6" id="KW-0720">Serine protease</keyword>
<feature type="signal peptide" evidence="7">
    <location>
        <begin position="1"/>
        <end position="27"/>
    </location>
</feature>
<evidence type="ECO:0000259" key="8">
    <source>
        <dbReference type="Pfam" id="PF05922"/>
    </source>
</evidence>
<accession>A0A922A437</accession>
<dbReference type="Proteomes" id="UP000811246">
    <property type="component" value="Unassembled WGS sequence"/>
</dbReference>
<protein>
    <recommendedName>
        <fullName evidence="8">Inhibitor I9 domain-containing protein</fullName>
    </recommendedName>
</protein>
<evidence type="ECO:0000256" key="4">
    <source>
        <dbReference type="ARBA" id="ARBA00022729"/>
    </source>
</evidence>
<evidence type="ECO:0000256" key="5">
    <source>
        <dbReference type="ARBA" id="ARBA00022801"/>
    </source>
</evidence>
<evidence type="ECO:0000313" key="9">
    <source>
        <dbReference type="EMBL" id="KAG6621223.1"/>
    </source>
</evidence>
<dbReference type="AlphaFoldDB" id="A0A922A437"/>
<dbReference type="GO" id="GO:0008236">
    <property type="term" value="F:serine-type peptidase activity"/>
    <property type="evidence" value="ECO:0007669"/>
    <property type="project" value="UniProtKB-KW"/>
</dbReference>
<dbReference type="FunFam" id="3.30.70.80:FF:000002">
    <property type="entry name" value="Subtilisin-like protease SBT5.3"/>
    <property type="match status" value="1"/>
</dbReference>
<sequence>MASKTSSLSWLLLLSLATILFVGHSASQNDRKAYIVYMGERRQDEVSTSSLHTSMLQEVVDSNIGPKSLLYSYKRSFNGFAAKLTEEEAQKMAGMEGVVSVFPNKQKKLHTTRSWDFLGFPQHVERTTVESDIIIGVLDSGIWPESDSFSDKGFGPPPSKWRGTCQASTNFTCNNTQKEDNSHFAP</sequence>
<evidence type="ECO:0000256" key="6">
    <source>
        <dbReference type="ARBA" id="ARBA00022825"/>
    </source>
</evidence>
<dbReference type="InterPro" id="IPR045051">
    <property type="entry name" value="SBT"/>
</dbReference>
<evidence type="ECO:0000256" key="1">
    <source>
        <dbReference type="ARBA" id="ARBA00004613"/>
    </source>
</evidence>
<dbReference type="GO" id="GO:0005576">
    <property type="term" value="C:extracellular region"/>
    <property type="evidence" value="ECO:0007669"/>
    <property type="project" value="UniProtKB-SubCell"/>
</dbReference>
<evidence type="ECO:0000313" key="10">
    <source>
        <dbReference type="Proteomes" id="UP000811246"/>
    </source>
</evidence>
<keyword evidence="3" id="KW-0645">Protease</keyword>
<keyword evidence="4 7" id="KW-0732">Signal</keyword>
<dbReference type="InterPro" id="IPR010259">
    <property type="entry name" value="S8pro/Inhibitor_I9"/>
</dbReference>
<feature type="domain" description="Inhibitor I9" evidence="8">
    <location>
        <begin position="34"/>
        <end position="110"/>
    </location>
</feature>
<comment type="subcellular location">
    <subcellularLocation>
        <location evidence="1">Secreted</location>
    </subcellularLocation>
</comment>
<proteinExistence type="inferred from homology"/>